<proteinExistence type="predicted"/>
<accession>A0A1F5TR84</accession>
<keyword evidence="1" id="KW-1133">Transmembrane helix</keyword>
<reference evidence="2 3" key="1">
    <citation type="journal article" date="2016" name="Nat. Commun.">
        <title>Thousands of microbial genomes shed light on interconnected biogeochemical processes in an aquifer system.</title>
        <authorList>
            <person name="Anantharaman K."/>
            <person name="Brown C.T."/>
            <person name="Hug L.A."/>
            <person name="Sharon I."/>
            <person name="Castelle C.J."/>
            <person name="Probst A.J."/>
            <person name="Thomas B.C."/>
            <person name="Singh A."/>
            <person name="Wilkins M.J."/>
            <person name="Karaoz U."/>
            <person name="Brodie E.L."/>
            <person name="Williams K.H."/>
            <person name="Hubbard S.S."/>
            <person name="Banfield J.F."/>
        </authorList>
    </citation>
    <scope>NUCLEOTIDE SEQUENCE [LARGE SCALE GENOMIC DNA]</scope>
</reference>
<feature type="transmembrane region" description="Helical" evidence="1">
    <location>
        <begin position="6"/>
        <end position="25"/>
    </location>
</feature>
<keyword evidence="1" id="KW-0812">Transmembrane</keyword>
<evidence type="ECO:0000313" key="3">
    <source>
        <dbReference type="Proteomes" id="UP000177579"/>
    </source>
</evidence>
<keyword evidence="1" id="KW-0472">Membrane</keyword>
<dbReference type="AlphaFoldDB" id="A0A1F5TR84"/>
<protein>
    <submittedName>
        <fullName evidence="2">Uncharacterized protein</fullName>
    </submittedName>
</protein>
<name>A0A1F5TR84_9BACT</name>
<sequence length="118" mass="13313">MEILRFQALTIISSISIVVAGFVISESDKIKYLLLAIIGAALFMVVLIASLIIYMHRTRKNIISFMECMHELPKLKPFEHFKSPQPKGTGYAPEILTAILFVGILFFLLSFIDPNIIK</sequence>
<dbReference type="Proteomes" id="UP000177579">
    <property type="component" value="Unassembled WGS sequence"/>
</dbReference>
<dbReference type="EMBL" id="MFGO01000009">
    <property type="protein sequence ID" value="OGF41423.1"/>
    <property type="molecule type" value="Genomic_DNA"/>
</dbReference>
<comment type="caution">
    <text evidence="2">The sequence shown here is derived from an EMBL/GenBank/DDBJ whole genome shotgun (WGS) entry which is preliminary data.</text>
</comment>
<evidence type="ECO:0000313" key="2">
    <source>
        <dbReference type="EMBL" id="OGF41423.1"/>
    </source>
</evidence>
<feature type="transmembrane region" description="Helical" evidence="1">
    <location>
        <begin position="91"/>
        <end position="112"/>
    </location>
</feature>
<organism evidence="2 3">
    <name type="scientific">Candidatus Falkowbacteria bacterium RIFOXYD2_FULL_34_120</name>
    <dbReference type="NCBI Taxonomy" id="1798007"/>
    <lineage>
        <taxon>Bacteria</taxon>
        <taxon>Candidatus Falkowiibacteriota</taxon>
    </lineage>
</organism>
<gene>
    <name evidence="2" type="ORF">A2531_00045</name>
</gene>
<feature type="transmembrane region" description="Helical" evidence="1">
    <location>
        <begin position="32"/>
        <end position="55"/>
    </location>
</feature>
<evidence type="ECO:0000256" key="1">
    <source>
        <dbReference type="SAM" id="Phobius"/>
    </source>
</evidence>